<dbReference type="PANTHER" id="PTHR38926:SF5">
    <property type="entry name" value="F-BOX AND LEUCINE-RICH REPEAT PROTEIN 6"/>
    <property type="match status" value="1"/>
</dbReference>
<protein>
    <recommendedName>
        <fullName evidence="3">F-box domain-containing protein</fullName>
    </recommendedName>
</protein>
<dbReference type="EMBL" id="JANBPK010000827">
    <property type="protein sequence ID" value="KAJ2930621.1"/>
    <property type="molecule type" value="Genomic_DNA"/>
</dbReference>
<dbReference type="Gene3D" id="1.20.1280.50">
    <property type="match status" value="1"/>
</dbReference>
<evidence type="ECO:0000313" key="1">
    <source>
        <dbReference type="EMBL" id="KAJ2930621.1"/>
    </source>
</evidence>
<name>A0A9W8MH90_9AGAR</name>
<proteinExistence type="predicted"/>
<evidence type="ECO:0008006" key="3">
    <source>
        <dbReference type="Google" id="ProtNLM"/>
    </source>
</evidence>
<dbReference type="OrthoDB" id="3365698at2759"/>
<sequence length="662" mass="73236">MDSPFAEYLDSGYNPSDAEIPLIKALIQQKIDAIGSIDKEFKEIIDSLAVLKARRKANKIFVQKHQALIAPIKRLPPDILSTVFLASLPVTECTEASMTCNHPAVVISQVCRHWRQLAFDTPLMWSRIQLILPYVSCDPYHPPHDVDRVNGETAALFDSVVQRLFDVTTIWLSRSKGCPLTIFIKASESAAGGFDTSQSGILEGSVLMGLGKLVGLLLSESKRWEQVRFNLEIIGYSRKSQLSRLLFLAPRDVPILRKASIVINSVDIHILEVPISPSVASEQTNFWDGIVMSTIHGQALQSLTLACPKNATKLKGLQVNWGGLIELSLRPFTLGSGRKGVTHLTTDEALTLLRLCPNLKRCNLAIGNGSHASDWGAPPPVWNPSTTPLAFAPIQDDRPVCRLPHLHSLILREDSGRAYGLASALDLPSLRSFTQINPIQWSRPGMPAFYLDSEHERPWNVIPLVEWVQRFGHTITSIDIKHTGVPQHDVEKCLEGLPNLISLAIRSPFLESLNTTSPWGLGSLACDSFLKTLTPEVTEDGDTVTVTPGCLCPKLEDLALNSFPSSVPASMQLMFHEASVLEFLTGRAKASSKTVPEVNRVSRLRYVRVALVDQKVVDIEQELLKRGCNIEGFVGEWNYPDPPSPHSYLETPHIIDFAKDEF</sequence>
<evidence type="ECO:0000313" key="2">
    <source>
        <dbReference type="Proteomes" id="UP001140091"/>
    </source>
</evidence>
<comment type="caution">
    <text evidence="1">The sequence shown here is derived from an EMBL/GenBank/DDBJ whole genome shotgun (WGS) entry which is preliminary data.</text>
</comment>
<dbReference type="Proteomes" id="UP001140091">
    <property type="component" value="Unassembled WGS sequence"/>
</dbReference>
<organism evidence="1 2">
    <name type="scientific">Candolleomyces eurysporus</name>
    <dbReference type="NCBI Taxonomy" id="2828524"/>
    <lineage>
        <taxon>Eukaryota</taxon>
        <taxon>Fungi</taxon>
        <taxon>Dikarya</taxon>
        <taxon>Basidiomycota</taxon>
        <taxon>Agaricomycotina</taxon>
        <taxon>Agaricomycetes</taxon>
        <taxon>Agaricomycetidae</taxon>
        <taxon>Agaricales</taxon>
        <taxon>Agaricineae</taxon>
        <taxon>Psathyrellaceae</taxon>
        <taxon>Candolleomyces</taxon>
    </lineage>
</organism>
<feature type="non-terminal residue" evidence="1">
    <location>
        <position position="662"/>
    </location>
</feature>
<dbReference type="PANTHER" id="PTHR38926">
    <property type="entry name" value="F-BOX DOMAIN CONTAINING PROTEIN, EXPRESSED"/>
    <property type="match status" value="1"/>
</dbReference>
<reference evidence="1" key="1">
    <citation type="submission" date="2022-06" db="EMBL/GenBank/DDBJ databases">
        <title>Genome Sequence of Candolleomyces eurysporus.</title>
        <authorList>
            <person name="Buettner E."/>
        </authorList>
    </citation>
    <scope>NUCLEOTIDE SEQUENCE</scope>
    <source>
        <strain evidence="1">VTCC 930004</strain>
    </source>
</reference>
<gene>
    <name evidence="1" type="ORF">H1R20_g6471</name>
</gene>
<keyword evidence="2" id="KW-1185">Reference proteome</keyword>
<dbReference type="AlphaFoldDB" id="A0A9W8MH90"/>
<accession>A0A9W8MH90</accession>